<organism evidence="1 2">
    <name type="scientific">Caerostris darwini</name>
    <dbReference type="NCBI Taxonomy" id="1538125"/>
    <lineage>
        <taxon>Eukaryota</taxon>
        <taxon>Metazoa</taxon>
        <taxon>Ecdysozoa</taxon>
        <taxon>Arthropoda</taxon>
        <taxon>Chelicerata</taxon>
        <taxon>Arachnida</taxon>
        <taxon>Araneae</taxon>
        <taxon>Araneomorphae</taxon>
        <taxon>Entelegynae</taxon>
        <taxon>Araneoidea</taxon>
        <taxon>Araneidae</taxon>
        <taxon>Caerostris</taxon>
    </lineage>
</organism>
<name>A0AAV4Q983_9ARAC</name>
<reference evidence="1 2" key="1">
    <citation type="submission" date="2021-06" db="EMBL/GenBank/DDBJ databases">
        <title>Caerostris darwini draft genome.</title>
        <authorList>
            <person name="Kono N."/>
            <person name="Arakawa K."/>
        </authorList>
    </citation>
    <scope>NUCLEOTIDE SEQUENCE [LARGE SCALE GENOMIC DNA]</scope>
</reference>
<dbReference type="Gene3D" id="3.30.420.10">
    <property type="entry name" value="Ribonuclease H-like superfamily/Ribonuclease H"/>
    <property type="match status" value="1"/>
</dbReference>
<dbReference type="SUPFAM" id="SSF53098">
    <property type="entry name" value="Ribonuclease H-like"/>
    <property type="match status" value="1"/>
</dbReference>
<protein>
    <submittedName>
        <fullName evidence="1">Gag-pol polyprotein</fullName>
    </submittedName>
</protein>
<dbReference type="Proteomes" id="UP001054837">
    <property type="component" value="Unassembled WGS sequence"/>
</dbReference>
<comment type="caution">
    <text evidence="1">The sequence shown here is derived from an EMBL/GenBank/DDBJ whole genome shotgun (WGS) entry which is preliminary data.</text>
</comment>
<dbReference type="EMBL" id="BPLQ01004061">
    <property type="protein sequence ID" value="GIY05174.1"/>
    <property type="molecule type" value="Genomic_DNA"/>
</dbReference>
<dbReference type="GO" id="GO:0003676">
    <property type="term" value="F:nucleic acid binding"/>
    <property type="evidence" value="ECO:0007669"/>
    <property type="project" value="InterPro"/>
</dbReference>
<gene>
    <name evidence="1" type="ORF">CDAR_176501</name>
</gene>
<evidence type="ECO:0000313" key="1">
    <source>
        <dbReference type="EMBL" id="GIY05174.1"/>
    </source>
</evidence>
<dbReference type="InterPro" id="IPR012337">
    <property type="entry name" value="RNaseH-like_sf"/>
</dbReference>
<dbReference type="InterPro" id="IPR036397">
    <property type="entry name" value="RNaseH_sf"/>
</dbReference>
<keyword evidence="2" id="KW-1185">Reference proteome</keyword>
<accession>A0AAV4Q983</accession>
<evidence type="ECO:0000313" key="2">
    <source>
        <dbReference type="Proteomes" id="UP001054837"/>
    </source>
</evidence>
<dbReference type="AlphaFoldDB" id="A0AAV4Q983"/>
<proteinExistence type="predicted"/>
<sequence length="229" mass="25363">MTSEYLLNELLPVPSNSRSVLSHLNHEEINRPLHFGRDQGEQMHTTGIDTGRLLKDVFLNNSQVALSVLSSNSPIDCPRTVRCSTNLAKLLTNGWALHFQWDPNHVGDPGNKRADVMAKSGAESNQSEFPLTLKTACNLIIAAIDNFTSRSLKDFSDNKRWKCLATGDRIPMHLELSHEAVVCFRLTTVHDYLQAHLHGIGLASDGICPLCQIANIDTDHLQNCSELIG</sequence>